<accession>A0ABN3NT40</accession>
<keyword evidence="4" id="KW-1185">Reference proteome</keyword>
<dbReference type="Proteomes" id="UP001501095">
    <property type="component" value="Unassembled WGS sequence"/>
</dbReference>
<sequence length="225" mass="22171">MAHKAPGRPAFGGFAGGACPSGRRVRDDPGARCCCSSRPEESMRTLPRTLTAALAATLLLTGCGGGDTGATGTTGDDDAKNADPANGSACALADLGVEVGAGAAPAAGDTGTVTVTLTNQGADCTLKGFPAVQLHAGDSTTSVSPEESAQSRPLTLGEGGTTSFTLTYVRGEAGSAQSLAVRKASFTLPGATADAHELTWSYGEVARTDDGGVEASVSGFESAGD</sequence>
<dbReference type="InterPro" id="IPR013783">
    <property type="entry name" value="Ig-like_fold"/>
</dbReference>
<organism evidence="3 4">
    <name type="scientific">Streptomyces levis</name>
    <dbReference type="NCBI Taxonomy" id="285566"/>
    <lineage>
        <taxon>Bacteria</taxon>
        <taxon>Bacillati</taxon>
        <taxon>Actinomycetota</taxon>
        <taxon>Actinomycetes</taxon>
        <taxon>Kitasatosporales</taxon>
        <taxon>Streptomycetaceae</taxon>
        <taxon>Streptomyces</taxon>
    </lineage>
</organism>
<evidence type="ECO:0000259" key="2">
    <source>
        <dbReference type="Pfam" id="PF14016"/>
    </source>
</evidence>
<dbReference type="InterPro" id="IPR025326">
    <property type="entry name" value="DUF4232"/>
</dbReference>
<evidence type="ECO:0000313" key="3">
    <source>
        <dbReference type="EMBL" id="GAA2533577.1"/>
    </source>
</evidence>
<feature type="compositionally biased region" description="Polar residues" evidence="1">
    <location>
        <begin position="138"/>
        <end position="153"/>
    </location>
</feature>
<dbReference type="Gene3D" id="2.60.40.10">
    <property type="entry name" value="Immunoglobulins"/>
    <property type="match status" value="1"/>
</dbReference>
<comment type="caution">
    <text evidence="3">The sequence shown here is derived from an EMBL/GenBank/DDBJ whole genome shotgun (WGS) entry which is preliminary data.</text>
</comment>
<name>A0ABN3NT40_9ACTN</name>
<dbReference type="PROSITE" id="PS51257">
    <property type="entry name" value="PROKAR_LIPOPROTEIN"/>
    <property type="match status" value="1"/>
</dbReference>
<evidence type="ECO:0000313" key="4">
    <source>
        <dbReference type="Proteomes" id="UP001501095"/>
    </source>
</evidence>
<feature type="domain" description="DUF4232" evidence="2">
    <location>
        <begin position="90"/>
        <end position="210"/>
    </location>
</feature>
<feature type="region of interest" description="Disordered" evidence="1">
    <location>
        <begin position="137"/>
        <end position="158"/>
    </location>
</feature>
<proteinExistence type="predicted"/>
<protein>
    <recommendedName>
        <fullName evidence="2">DUF4232 domain-containing protein</fullName>
    </recommendedName>
</protein>
<evidence type="ECO:0000256" key="1">
    <source>
        <dbReference type="SAM" id="MobiDB-lite"/>
    </source>
</evidence>
<reference evidence="3 4" key="1">
    <citation type="journal article" date="2019" name="Int. J. Syst. Evol. Microbiol.">
        <title>The Global Catalogue of Microorganisms (GCM) 10K type strain sequencing project: providing services to taxonomists for standard genome sequencing and annotation.</title>
        <authorList>
            <consortium name="The Broad Institute Genomics Platform"/>
            <consortium name="The Broad Institute Genome Sequencing Center for Infectious Disease"/>
            <person name="Wu L."/>
            <person name="Ma J."/>
        </authorList>
    </citation>
    <scope>NUCLEOTIDE SEQUENCE [LARGE SCALE GENOMIC DNA]</scope>
    <source>
        <strain evidence="3 4">JCM 6924</strain>
    </source>
</reference>
<dbReference type="Pfam" id="PF14016">
    <property type="entry name" value="DUF4232"/>
    <property type="match status" value="1"/>
</dbReference>
<gene>
    <name evidence="3" type="ORF">GCM10010423_31870</name>
</gene>
<dbReference type="EMBL" id="BAAATM010000010">
    <property type="protein sequence ID" value="GAA2533577.1"/>
    <property type="molecule type" value="Genomic_DNA"/>
</dbReference>